<organism evidence="2 3">
    <name type="scientific">Mycena chlorophos</name>
    <name type="common">Agaric fungus</name>
    <name type="synonym">Agaricus chlorophos</name>
    <dbReference type="NCBI Taxonomy" id="658473"/>
    <lineage>
        <taxon>Eukaryota</taxon>
        <taxon>Fungi</taxon>
        <taxon>Dikarya</taxon>
        <taxon>Basidiomycota</taxon>
        <taxon>Agaricomycotina</taxon>
        <taxon>Agaricomycetes</taxon>
        <taxon>Agaricomycetidae</taxon>
        <taxon>Agaricales</taxon>
        <taxon>Marasmiineae</taxon>
        <taxon>Mycenaceae</taxon>
        <taxon>Mycena</taxon>
    </lineage>
</organism>
<accession>A0ABQ0M1N6</accession>
<name>A0ABQ0M1N6_MYCCL</name>
<evidence type="ECO:0000256" key="1">
    <source>
        <dbReference type="SAM" id="MobiDB-lite"/>
    </source>
</evidence>
<feature type="region of interest" description="Disordered" evidence="1">
    <location>
        <begin position="67"/>
        <end position="92"/>
    </location>
</feature>
<gene>
    <name evidence="2" type="ORF">MCHLO_13741</name>
</gene>
<dbReference type="EMBL" id="DF849406">
    <property type="protein sequence ID" value="GAT57173.1"/>
    <property type="molecule type" value="Genomic_DNA"/>
</dbReference>
<reference evidence="2" key="1">
    <citation type="submission" date="2014-09" db="EMBL/GenBank/DDBJ databases">
        <title>Genome sequence of the luminous mushroom Mycena chlorophos for searching fungal bioluminescence genes.</title>
        <authorList>
            <person name="Tanaka Y."/>
            <person name="Kasuga D."/>
            <person name="Oba Y."/>
            <person name="Hase S."/>
            <person name="Sato K."/>
            <person name="Oba Y."/>
            <person name="Sakakibara Y."/>
        </authorList>
    </citation>
    <scope>NUCLEOTIDE SEQUENCE</scope>
</reference>
<evidence type="ECO:0000313" key="3">
    <source>
        <dbReference type="Proteomes" id="UP000815677"/>
    </source>
</evidence>
<proteinExistence type="predicted"/>
<keyword evidence="3" id="KW-1185">Reference proteome</keyword>
<dbReference type="Proteomes" id="UP000815677">
    <property type="component" value="Unassembled WGS sequence"/>
</dbReference>
<sequence>MGSLQVGAPESRLPFAAATAGKLGTQDGLEGDPLAFPELIGRAQNRDLDGRGEFVWQSHLVMPVQASLKTSMPGTDNTPPASCSNPATSSSE</sequence>
<protein>
    <submittedName>
        <fullName evidence="2">Uncharacterized protein</fullName>
    </submittedName>
</protein>
<evidence type="ECO:0000313" key="2">
    <source>
        <dbReference type="EMBL" id="GAT57173.1"/>
    </source>
</evidence>